<keyword evidence="3" id="KW-1185">Reference proteome</keyword>
<dbReference type="SUPFAM" id="SSF56266">
    <property type="entry name" value="DmpA/ArgJ-like"/>
    <property type="match status" value="1"/>
</dbReference>
<evidence type="ECO:0000313" key="2">
    <source>
        <dbReference type="EMBL" id="GMA20728.1"/>
    </source>
</evidence>
<keyword evidence="2" id="KW-0378">Hydrolase</keyword>
<dbReference type="GO" id="GO:0016787">
    <property type="term" value="F:hydrolase activity"/>
    <property type="evidence" value="ECO:0007669"/>
    <property type="project" value="UniProtKB-KW"/>
</dbReference>
<protein>
    <submittedName>
        <fullName evidence="2">Hydrolase</fullName>
    </submittedName>
</protein>
<comment type="similarity">
    <text evidence="1">Belongs to the peptidase S58 family.</text>
</comment>
<comment type="caution">
    <text evidence="2">The sequence shown here is derived from an EMBL/GenBank/DDBJ whole genome shotgun (WGS) entry which is preliminary data.</text>
</comment>
<dbReference type="CDD" id="cd02252">
    <property type="entry name" value="nylC_like"/>
    <property type="match status" value="1"/>
</dbReference>
<dbReference type="Gene3D" id="3.60.70.12">
    <property type="entry name" value="L-amino peptidase D-ALA esterase/amidase"/>
    <property type="match status" value="1"/>
</dbReference>
<dbReference type="Pfam" id="PF03576">
    <property type="entry name" value="Peptidase_S58"/>
    <property type="match status" value="1"/>
</dbReference>
<accession>A0ABQ6HQI5</accession>
<evidence type="ECO:0000256" key="1">
    <source>
        <dbReference type="ARBA" id="ARBA00007068"/>
    </source>
</evidence>
<dbReference type="PANTHER" id="PTHR36512">
    <property type="entry name" value="D-AMINOPEPTIDASE"/>
    <property type="match status" value="1"/>
</dbReference>
<name>A0ABQ6HQI5_9MICO</name>
<dbReference type="EMBL" id="BSUJ01000001">
    <property type="protein sequence ID" value="GMA20728.1"/>
    <property type="molecule type" value="Genomic_DNA"/>
</dbReference>
<dbReference type="Proteomes" id="UP001157109">
    <property type="component" value="Unassembled WGS sequence"/>
</dbReference>
<dbReference type="InterPro" id="IPR005321">
    <property type="entry name" value="Peptidase_S58_DmpA"/>
</dbReference>
<dbReference type="PANTHER" id="PTHR36512:SF3">
    <property type="entry name" value="BLR5678 PROTEIN"/>
    <property type="match status" value="1"/>
</dbReference>
<dbReference type="RefSeq" id="WP_241444005.1">
    <property type="nucleotide sequence ID" value="NZ_BSUJ01000001.1"/>
</dbReference>
<dbReference type="InterPro" id="IPR016117">
    <property type="entry name" value="ArgJ-like_dom_sf"/>
</dbReference>
<evidence type="ECO:0000313" key="3">
    <source>
        <dbReference type="Proteomes" id="UP001157109"/>
    </source>
</evidence>
<reference evidence="3" key="1">
    <citation type="journal article" date="2019" name="Int. J. Syst. Evol. Microbiol.">
        <title>The Global Catalogue of Microorganisms (GCM) 10K type strain sequencing project: providing services to taxonomists for standard genome sequencing and annotation.</title>
        <authorList>
            <consortium name="The Broad Institute Genomics Platform"/>
            <consortium name="The Broad Institute Genome Sequencing Center for Infectious Disease"/>
            <person name="Wu L."/>
            <person name="Ma J."/>
        </authorList>
    </citation>
    <scope>NUCLEOTIDE SEQUENCE [LARGE SCALE GENOMIC DNA]</scope>
    <source>
        <strain evidence="3">NBRC 105830</strain>
    </source>
</reference>
<sequence>MRPGPTNSLVDVAGLAVGHRTRDEPGWLTGTTVVRLPDGGGVAGVDVRGAAPGTRETDLLDPRNLVDRVHALALSGGSALGLAAADGVAEELLRQGVGWPMGAPDEVVPIVPAAIVFDLGRGGVWRHHPVAEDGRAALLACTTEAVAQGCVGAGTGAKAGSLKGGIGSASVVLESGATVAALVVCNAAGDAVDPRTGRLWGAAQLLDEERAGLADAGLADGGLLDGGLLDGGLLDGGSDGEPAQPHRPGMATTIGVVATDVALTKAQAQKMAGIAHDGLARALKPVHTMVDGDTLFAVSTGARPTPELPDLVAVLEAGADCVTRAIVHAMLAATSVDRSADGGAVYPSYREARREA</sequence>
<proteinExistence type="inferred from homology"/>
<organism evidence="2 3">
    <name type="scientific">Arsenicicoccus piscis</name>
    <dbReference type="NCBI Taxonomy" id="673954"/>
    <lineage>
        <taxon>Bacteria</taxon>
        <taxon>Bacillati</taxon>
        <taxon>Actinomycetota</taxon>
        <taxon>Actinomycetes</taxon>
        <taxon>Micrococcales</taxon>
        <taxon>Intrasporangiaceae</taxon>
        <taxon>Arsenicicoccus</taxon>
    </lineage>
</organism>
<gene>
    <name evidence="2" type="ORF">GCM10025862_27490</name>
</gene>